<protein>
    <submittedName>
        <fullName evidence="4">Methyltransferase domain-containing protein</fullName>
    </submittedName>
</protein>
<feature type="region of interest" description="Disordered" evidence="1">
    <location>
        <begin position="1"/>
        <end position="26"/>
    </location>
</feature>
<dbReference type="InterPro" id="IPR053173">
    <property type="entry name" value="SAM-binding_MTase"/>
</dbReference>
<dbReference type="Pfam" id="PF13847">
    <property type="entry name" value="Methyltransf_31"/>
    <property type="match status" value="1"/>
</dbReference>
<gene>
    <name evidence="4" type="ORF">SAMN04324258_0794</name>
</gene>
<dbReference type="PANTHER" id="PTHR45128">
    <property type="entry name" value="METHYLTRANSFERASE TYPE 11"/>
    <property type="match status" value="1"/>
</dbReference>
<dbReference type="OrthoDB" id="9801363at2"/>
<dbReference type="InterPro" id="IPR048711">
    <property type="entry name" value="WHD_Rv2258c"/>
</dbReference>
<dbReference type="AlphaFoldDB" id="A0A1T5IQP5"/>
<dbReference type="InterPro" id="IPR025714">
    <property type="entry name" value="Methyltranfer_dom"/>
</dbReference>
<feature type="compositionally biased region" description="Polar residues" evidence="1">
    <location>
        <begin position="1"/>
        <end position="14"/>
    </location>
</feature>
<dbReference type="SUPFAM" id="SSF53335">
    <property type="entry name" value="S-adenosyl-L-methionine-dependent methyltransferases"/>
    <property type="match status" value="1"/>
</dbReference>
<sequence>MSDVNRSTGTTTRITGPGETGPPPASAEDFADRLLGATLGAIDTLAVYVGDALGWYRALDEYGPVTAAELAAATGTAERYAREWLEQQAAAGILLAHEPDPSTDGSPAARSAARRFELPEAHAEVLADPESLSYLAPLARFVGAVGPQLPRLLHSYRTGGGVSWDQLGDDARHAQADVNRPWFDHRLASVLAAIEPVRAVLSRPGARVVDIGCGFGWSTLALARAFPTAELHGVDLDRPSVEAARVAAAQRGLEERVTFHLSDAAELRTAEPFDAAFAFECLHDMPRPVAVLEAIRKSMRPDGVVVVMDEAVADEFQAPADDVDRIMYGYSLFVCLPDSLSSWPSAATGTVMRPATLRRYALEAGFTGVEVLPVDDFGFFRFYRLLLGPEGGRTMAGEDGLPE</sequence>
<organism evidence="4 5">
    <name type="scientific">Krasilnikoviella flava</name>
    <dbReference type="NCBI Taxonomy" id="526729"/>
    <lineage>
        <taxon>Bacteria</taxon>
        <taxon>Bacillati</taxon>
        <taxon>Actinomycetota</taxon>
        <taxon>Actinomycetes</taxon>
        <taxon>Micrococcales</taxon>
        <taxon>Promicromonosporaceae</taxon>
        <taxon>Krasilnikoviella</taxon>
    </lineage>
</organism>
<keyword evidence="4" id="KW-0489">Methyltransferase</keyword>
<dbReference type="Gene3D" id="3.40.50.150">
    <property type="entry name" value="Vaccinia Virus protein VP39"/>
    <property type="match status" value="1"/>
</dbReference>
<evidence type="ECO:0000259" key="3">
    <source>
        <dbReference type="Pfam" id="PF21320"/>
    </source>
</evidence>
<dbReference type="EMBL" id="FUZQ01000001">
    <property type="protein sequence ID" value="SKC41263.1"/>
    <property type="molecule type" value="Genomic_DNA"/>
</dbReference>
<dbReference type="GO" id="GO:0008168">
    <property type="term" value="F:methyltransferase activity"/>
    <property type="evidence" value="ECO:0007669"/>
    <property type="project" value="UniProtKB-KW"/>
</dbReference>
<accession>A0A1T5IQP5</accession>
<evidence type="ECO:0000259" key="2">
    <source>
        <dbReference type="Pfam" id="PF13847"/>
    </source>
</evidence>
<keyword evidence="4" id="KW-0808">Transferase</keyword>
<evidence type="ECO:0000313" key="4">
    <source>
        <dbReference type="EMBL" id="SKC41263.1"/>
    </source>
</evidence>
<evidence type="ECO:0000256" key="1">
    <source>
        <dbReference type="SAM" id="MobiDB-lite"/>
    </source>
</evidence>
<dbReference type="CDD" id="cd02440">
    <property type="entry name" value="AdoMet_MTases"/>
    <property type="match status" value="1"/>
</dbReference>
<name>A0A1T5IQP5_9MICO</name>
<dbReference type="Proteomes" id="UP000189777">
    <property type="component" value="Unassembled WGS sequence"/>
</dbReference>
<reference evidence="4 5" key="1">
    <citation type="submission" date="2017-02" db="EMBL/GenBank/DDBJ databases">
        <authorList>
            <person name="Peterson S.W."/>
        </authorList>
    </citation>
    <scope>NUCLEOTIDE SEQUENCE [LARGE SCALE GENOMIC DNA]</scope>
    <source>
        <strain evidence="4 5">DSM 21481</strain>
    </source>
</reference>
<dbReference type="STRING" id="526729.SAMN04324258_0794"/>
<proteinExistence type="predicted"/>
<evidence type="ECO:0000313" key="5">
    <source>
        <dbReference type="Proteomes" id="UP000189777"/>
    </source>
</evidence>
<dbReference type="InterPro" id="IPR029063">
    <property type="entry name" value="SAM-dependent_MTases_sf"/>
</dbReference>
<feature type="domain" description="Methyltransferase" evidence="2">
    <location>
        <begin position="204"/>
        <end position="318"/>
    </location>
</feature>
<feature type="domain" description="S-adenosylmethionine-dependent methyltransferase Rv2258c-like winged HTH" evidence="3">
    <location>
        <begin position="44"/>
        <end position="102"/>
    </location>
</feature>
<dbReference type="RefSeq" id="WP_079571198.1">
    <property type="nucleotide sequence ID" value="NZ_FUZQ01000001.1"/>
</dbReference>
<keyword evidence="5" id="KW-1185">Reference proteome</keyword>
<dbReference type="Pfam" id="PF21320">
    <property type="entry name" value="WHD_Rv2258c"/>
    <property type="match status" value="1"/>
</dbReference>
<dbReference type="PANTHER" id="PTHR45128:SF2">
    <property type="entry name" value="METHYLTRANSFERASE DOMAIN-CONTAINING PROTEIN"/>
    <property type="match status" value="1"/>
</dbReference>
<dbReference type="GO" id="GO:0032259">
    <property type="term" value="P:methylation"/>
    <property type="evidence" value="ECO:0007669"/>
    <property type="project" value="UniProtKB-KW"/>
</dbReference>